<dbReference type="GO" id="GO:0005975">
    <property type="term" value="P:carbohydrate metabolic process"/>
    <property type="evidence" value="ECO:0007669"/>
    <property type="project" value="InterPro"/>
</dbReference>
<evidence type="ECO:0000313" key="8">
    <source>
        <dbReference type="Proteomes" id="UP000178348"/>
    </source>
</evidence>
<evidence type="ECO:0000256" key="1">
    <source>
        <dbReference type="ARBA" id="ARBA00010838"/>
    </source>
</evidence>
<dbReference type="InterPro" id="IPR033132">
    <property type="entry name" value="GH_1_N_CS"/>
</dbReference>
<dbReference type="SUPFAM" id="SSF51445">
    <property type="entry name" value="(Trans)glycosidases"/>
    <property type="match status" value="1"/>
</dbReference>
<dbReference type="Proteomes" id="UP000178348">
    <property type="component" value="Unassembled WGS sequence"/>
</dbReference>
<dbReference type="PROSITE" id="PS00653">
    <property type="entry name" value="GLYCOSYL_HYDROL_F1_2"/>
    <property type="match status" value="1"/>
</dbReference>
<dbReference type="GO" id="GO:0008422">
    <property type="term" value="F:beta-glucosidase activity"/>
    <property type="evidence" value="ECO:0007669"/>
    <property type="project" value="TreeGrafter"/>
</dbReference>
<evidence type="ECO:0000256" key="3">
    <source>
        <dbReference type="ARBA" id="ARBA00023295"/>
    </source>
</evidence>
<comment type="similarity">
    <text evidence="1 5">Belongs to the glycosyl hydrolase 1 family.</text>
</comment>
<dbReference type="PROSITE" id="PS00572">
    <property type="entry name" value="GLYCOSYL_HYDROL_F1_1"/>
    <property type="match status" value="1"/>
</dbReference>
<name>A0A1G2CMI1_9BACT</name>
<dbReference type="PANTHER" id="PTHR10353:SF209">
    <property type="entry name" value="GALACTOLIPID GALACTOSYLTRANSFERASE SFR2, CHLOROPLASTIC"/>
    <property type="match status" value="1"/>
</dbReference>
<comment type="caution">
    <text evidence="7">The sequence shown here is derived from an EMBL/GenBank/DDBJ whole genome shotgun (WGS) entry which is preliminary data.</text>
</comment>
<protein>
    <recommendedName>
        <fullName evidence="9">Beta-glucosidase</fullName>
    </recommendedName>
</protein>
<feature type="active site" description="Nucleophile" evidence="4">
    <location>
        <position position="312"/>
    </location>
</feature>
<evidence type="ECO:0000313" key="7">
    <source>
        <dbReference type="EMBL" id="OGZ02593.1"/>
    </source>
</evidence>
<keyword evidence="3 6" id="KW-0326">Glycosidase</keyword>
<keyword evidence="2 6" id="KW-0378">Hydrolase</keyword>
<gene>
    <name evidence="7" type="ORF">A2946_01495</name>
</gene>
<evidence type="ECO:0008006" key="9">
    <source>
        <dbReference type="Google" id="ProtNLM"/>
    </source>
</evidence>
<evidence type="ECO:0000256" key="4">
    <source>
        <dbReference type="PROSITE-ProRule" id="PRU10055"/>
    </source>
</evidence>
<proteinExistence type="inferred from homology"/>
<dbReference type="EMBL" id="MHLB01000007">
    <property type="protein sequence ID" value="OGZ02593.1"/>
    <property type="molecule type" value="Genomic_DNA"/>
</dbReference>
<dbReference type="AlphaFoldDB" id="A0A1G2CMI1"/>
<evidence type="ECO:0000256" key="6">
    <source>
        <dbReference type="RuleBase" id="RU004468"/>
    </source>
</evidence>
<dbReference type="InterPro" id="IPR001360">
    <property type="entry name" value="Glyco_hydro_1"/>
</dbReference>
<dbReference type="InterPro" id="IPR017853">
    <property type="entry name" value="GH"/>
</dbReference>
<sequence length="415" mass="48440">MRSKFPDGFYFGAATASHQVEGGNKNDWTEWEHANARRLSQIADRKSWEPFILKGYPNPLQEENYISGNACDHYHRYEEDFDIAKSLCHNAHRFSIEWSRIEPEEGKFDEKEVGHYRGVVRALRARGMEPFATLWHWTLPLWFVKKGGWVNKDSAQAFARYAEHMCQALPEVHKWITLNEPNVYTGHGYWRGIWPPGKRSLRQYFSANYHLSQAHILAYRKIKACDKNSQVGIAQNLVWFTRTFSGIKRFVYNHLFLRSIRDHQDFIGVNYYHSDRATARRSEFQNWPIDPEGLTAVILEMKRYGKPVYVTENGIADVRDTERGAFIKSHLQAIMEALRNGADVRGYLYWSLLDNFEWSSGFWPRFGLVEINYKTLERKIRPSAFAYKDIIENGLPNKEPFPPEADPPSAEVIGH</sequence>
<accession>A0A1G2CMI1</accession>
<evidence type="ECO:0000256" key="2">
    <source>
        <dbReference type="ARBA" id="ARBA00022801"/>
    </source>
</evidence>
<reference evidence="7 8" key="1">
    <citation type="journal article" date="2016" name="Nat. Commun.">
        <title>Thousands of microbial genomes shed light on interconnected biogeochemical processes in an aquifer system.</title>
        <authorList>
            <person name="Anantharaman K."/>
            <person name="Brown C.T."/>
            <person name="Hug L.A."/>
            <person name="Sharon I."/>
            <person name="Castelle C.J."/>
            <person name="Probst A.J."/>
            <person name="Thomas B.C."/>
            <person name="Singh A."/>
            <person name="Wilkins M.J."/>
            <person name="Karaoz U."/>
            <person name="Brodie E.L."/>
            <person name="Williams K.H."/>
            <person name="Hubbard S.S."/>
            <person name="Banfield J.F."/>
        </authorList>
    </citation>
    <scope>NUCLEOTIDE SEQUENCE [LARGE SCALE GENOMIC DNA]</scope>
</reference>
<dbReference type="PANTHER" id="PTHR10353">
    <property type="entry name" value="GLYCOSYL HYDROLASE"/>
    <property type="match status" value="1"/>
</dbReference>
<organism evidence="7 8">
    <name type="scientific">Candidatus Liptonbacteria bacterium RIFCSPLOWO2_01_FULL_53_13</name>
    <dbReference type="NCBI Taxonomy" id="1798651"/>
    <lineage>
        <taxon>Bacteria</taxon>
        <taxon>Candidatus Liptoniibacteriota</taxon>
    </lineage>
</organism>
<dbReference type="Pfam" id="PF00232">
    <property type="entry name" value="Glyco_hydro_1"/>
    <property type="match status" value="2"/>
</dbReference>
<dbReference type="Gene3D" id="3.20.20.80">
    <property type="entry name" value="Glycosidases"/>
    <property type="match status" value="2"/>
</dbReference>
<evidence type="ECO:0000256" key="5">
    <source>
        <dbReference type="RuleBase" id="RU003690"/>
    </source>
</evidence>
<dbReference type="PRINTS" id="PR00131">
    <property type="entry name" value="GLHYDRLASE1"/>
</dbReference>
<dbReference type="InterPro" id="IPR018120">
    <property type="entry name" value="Glyco_hydro_1_AS"/>
</dbReference>